<evidence type="ECO:0000313" key="1">
    <source>
        <dbReference type="EMBL" id="PKR89079.1"/>
    </source>
</evidence>
<organism evidence="1 2">
    <name type="scientific">Pleomorphomonas diazotrophica</name>
    <dbReference type="NCBI Taxonomy" id="1166257"/>
    <lineage>
        <taxon>Bacteria</taxon>
        <taxon>Pseudomonadati</taxon>
        <taxon>Pseudomonadota</taxon>
        <taxon>Alphaproteobacteria</taxon>
        <taxon>Hyphomicrobiales</taxon>
        <taxon>Pleomorphomonadaceae</taxon>
        <taxon>Pleomorphomonas</taxon>
    </lineage>
</organism>
<dbReference type="Proteomes" id="UP000233491">
    <property type="component" value="Unassembled WGS sequence"/>
</dbReference>
<accession>A0A2N3LWU2</accession>
<dbReference type="EMBL" id="PJNW01000008">
    <property type="protein sequence ID" value="PKR89079.1"/>
    <property type="molecule type" value="Genomic_DNA"/>
</dbReference>
<reference evidence="1 2" key="1">
    <citation type="submission" date="2017-12" db="EMBL/GenBank/DDBJ databases">
        <title>Anaerobic carbon monoxide metabolism by Pleomorphomonas carboxyditropha sp. nov., a new mesophilic hydrogenogenic carboxidotroph.</title>
        <authorList>
            <person name="Esquivel-Elizondo S."/>
            <person name="Krajmalnik-Brown R."/>
        </authorList>
    </citation>
    <scope>NUCLEOTIDE SEQUENCE [LARGE SCALE GENOMIC DNA]</scope>
    <source>
        <strain evidence="1 2">R5-392</strain>
    </source>
</reference>
<comment type="caution">
    <text evidence="1">The sequence shown here is derived from an EMBL/GenBank/DDBJ whole genome shotgun (WGS) entry which is preliminary data.</text>
</comment>
<protein>
    <submittedName>
        <fullName evidence="1">Uncharacterized protein</fullName>
    </submittedName>
</protein>
<keyword evidence="2" id="KW-1185">Reference proteome</keyword>
<proteinExistence type="predicted"/>
<sequence>MGQIVPFLATLSIGRIEASSLHGEYNEDLQMMVSINDGSVTPLIESQRDDVYFLTKTKVDMESDDDDSEMINSCHSALGEKFRPTAPLFLDLITKTMAYTEEDDETKSILDE</sequence>
<gene>
    <name evidence="1" type="ORF">CXZ10_11215</name>
</gene>
<dbReference type="AlphaFoldDB" id="A0A2N3LWU2"/>
<evidence type="ECO:0000313" key="2">
    <source>
        <dbReference type="Proteomes" id="UP000233491"/>
    </source>
</evidence>
<name>A0A2N3LWU2_9HYPH</name>